<dbReference type="RefSeq" id="WP_192581807.1">
    <property type="nucleotide sequence ID" value="NZ_BHYM01000022.1"/>
</dbReference>
<dbReference type="EMBL" id="BHYM01000022">
    <property type="protein sequence ID" value="GCE38785.1"/>
    <property type="molecule type" value="Genomic_DNA"/>
</dbReference>
<evidence type="ECO:0000313" key="2">
    <source>
        <dbReference type="Proteomes" id="UP000287519"/>
    </source>
</evidence>
<gene>
    <name evidence="1" type="ORF">Rhow_002309</name>
</gene>
<dbReference type="AlphaFoldDB" id="A0A402C567"/>
<comment type="caution">
    <text evidence="1">The sequence shown here is derived from an EMBL/GenBank/DDBJ whole genome shotgun (WGS) entry which is preliminary data.</text>
</comment>
<evidence type="ECO:0000313" key="1">
    <source>
        <dbReference type="EMBL" id="GCE38785.1"/>
    </source>
</evidence>
<dbReference type="Proteomes" id="UP000287519">
    <property type="component" value="Unassembled WGS sequence"/>
</dbReference>
<proteinExistence type="predicted"/>
<name>A0A402C567_RHOWR</name>
<keyword evidence="2" id="KW-1185">Reference proteome</keyword>
<accession>A0A402C567</accession>
<protein>
    <submittedName>
        <fullName evidence="1">Uncharacterized protein</fullName>
    </submittedName>
</protein>
<reference evidence="1 2" key="1">
    <citation type="submission" date="2018-11" db="EMBL/GenBank/DDBJ databases">
        <title>Microbial catabolism of amino acid.</title>
        <authorList>
            <person name="Hibi M."/>
            <person name="Ogawa J."/>
        </authorList>
    </citation>
    <scope>NUCLEOTIDE SEQUENCE [LARGE SCALE GENOMIC DNA]</scope>
    <source>
        <strain evidence="1 2">C31-06</strain>
    </source>
</reference>
<sequence length="54" mass="6180">MIVLEDRKGMALRHVNVPVLLRMGCLAVQVAHDRRTRDRAVVQDWDELAATLLQ</sequence>
<organism evidence="1 2">
    <name type="scientific">Rhodococcus wratislaviensis</name>
    <name type="common">Tsukamurella wratislaviensis</name>
    <dbReference type="NCBI Taxonomy" id="44752"/>
    <lineage>
        <taxon>Bacteria</taxon>
        <taxon>Bacillati</taxon>
        <taxon>Actinomycetota</taxon>
        <taxon>Actinomycetes</taxon>
        <taxon>Mycobacteriales</taxon>
        <taxon>Nocardiaceae</taxon>
        <taxon>Rhodococcus</taxon>
    </lineage>
</organism>